<accession>A0AAE0JQ16</accession>
<evidence type="ECO:0000313" key="2">
    <source>
        <dbReference type="EMBL" id="KAK3355263.1"/>
    </source>
</evidence>
<reference evidence="2" key="2">
    <citation type="submission" date="2023-06" db="EMBL/GenBank/DDBJ databases">
        <authorList>
            <consortium name="Lawrence Berkeley National Laboratory"/>
            <person name="Haridas S."/>
            <person name="Hensen N."/>
            <person name="Bonometti L."/>
            <person name="Westerberg I."/>
            <person name="Brannstrom I.O."/>
            <person name="Guillou S."/>
            <person name="Cros-Aarteil S."/>
            <person name="Calhoun S."/>
            <person name="Kuo A."/>
            <person name="Mondo S."/>
            <person name="Pangilinan J."/>
            <person name="Riley R."/>
            <person name="Labutti K."/>
            <person name="Andreopoulos B."/>
            <person name="Lipzen A."/>
            <person name="Chen C."/>
            <person name="Yanf M."/>
            <person name="Daum C."/>
            <person name="Ng V."/>
            <person name="Clum A."/>
            <person name="Steindorff A."/>
            <person name="Ohm R."/>
            <person name="Martin F."/>
            <person name="Silar P."/>
            <person name="Natvig D."/>
            <person name="Lalanne C."/>
            <person name="Gautier V."/>
            <person name="Ament-Velasquez S.L."/>
            <person name="Kruys A."/>
            <person name="Hutchinson M.I."/>
            <person name="Powell A.J."/>
            <person name="Barry K."/>
            <person name="Miller A.N."/>
            <person name="Grigoriev I.V."/>
            <person name="Debuchy R."/>
            <person name="Gladieux P."/>
            <person name="Thoren M.H."/>
            <person name="Johannesson H."/>
        </authorList>
    </citation>
    <scope>NUCLEOTIDE SEQUENCE</scope>
    <source>
        <strain evidence="2">CBS 560.94</strain>
    </source>
</reference>
<feature type="region of interest" description="Disordered" evidence="1">
    <location>
        <begin position="433"/>
        <end position="453"/>
    </location>
</feature>
<protein>
    <recommendedName>
        <fullName evidence="4">MFS maltose permease</fullName>
    </recommendedName>
</protein>
<name>A0AAE0JQ16_9PEZI</name>
<gene>
    <name evidence="2" type="ORF">B0H65DRAFT_41755</name>
</gene>
<keyword evidence="3" id="KW-1185">Reference proteome</keyword>
<sequence>MRPRLLLPRGDLARPCSPAIHSTTTRFFTQSASLRVGIRTRPQLGFLNVPVTTQQYRYLTTERKARLKYDIKQGIKITSSLWIAGACCFAIAFALVEETLEARYPTPHEWSMLSRIFFRGAFCERDQTDPSRITDWVHVTNWIKSVVDRLEDPSIDGKGLRDAPSDRPKGTKDISTMSENWRRGYYEAMMLYAKAAENVEKWVTDKTQNLTVPNDYVIGPSNPNPRPFPNEDYRPPQEDDCVPTFESPNEIYMRILSTEGLTNRQRMEAGLAYATWLEFKQITGPANIILENAVDLAATEQASLIGGQSPLDTKTYTLIDTAGHHPSSNLLQSLTALATFRARNGDVSSALPMLVSILQARKTLPTSDPRRIPPLPQKKQTWAGAALALLSEPPYPDAPEDGTLPPLRDAKERCEEAALSLHIGEIMYTAKSTNNTNPSETSAQHHSHHREEGLGWTREAVDIAEEQLRGLSNKQSAMPARHTCRECLAAGLENWTMMVSRLAREEKARKEELERNPDLHKPKKTSWWGFWGQGEHKQEDLNRWAAEEKVIAERQRRAADLLDELPTGNRGFLSFLQA</sequence>
<comment type="caution">
    <text evidence="2">The sequence shown here is derived from an EMBL/GenBank/DDBJ whole genome shotgun (WGS) entry which is preliminary data.</text>
</comment>
<evidence type="ECO:0000256" key="1">
    <source>
        <dbReference type="SAM" id="MobiDB-lite"/>
    </source>
</evidence>
<feature type="compositionally biased region" description="Polar residues" evidence="1">
    <location>
        <begin position="433"/>
        <end position="444"/>
    </location>
</feature>
<evidence type="ECO:0000313" key="3">
    <source>
        <dbReference type="Proteomes" id="UP001278500"/>
    </source>
</evidence>
<feature type="region of interest" description="Disordered" evidence="1">
    <location>
        <begin position="155"/>
        <end position="174"/>
    </location>
</feature>
<dbReference type="EMBL" id="JAUEPP010000001">
    <property type="protein sequence ID" value="KAK3355263.1"/>
    <property type="molecule type" value="Genomic_DNA"/>
</dbReference>
<feature type="compositionally biased region" description="Basic and acidic residues" evidence="1">
    <location>
        <begin position="158"/>
        <end position="172"/>
    </location>
</feature>
<dbReference type="Proteomes" id="UP001278500">
    <property type="component" value="Unassembled WGS sequence"/>
</dbReference>
<evidence type="ECO:0008006" key="4">
    <source>
        <dbReference type="Google" id="ProtNLM"/>
    </source>
</evidence>
<proteinExistence type="predicted"/>
<dbReference type="AlphaFoldDB" id="A0AAE0JQ16"/>
<dbReference type="GeneID" id="87861249"/>
<reference evidence="2" key="1">
    <citation type="journal article" date="2023" name="Mol. Phylogenet. Evol.">
        <title>Genome-scale phylogeny and comparative genomics of the fungal order Sordariales.</title>
        <authorList>
            <person name="Hensen N."/>
            <person name="Bonometti L."/>
            <person name="Westerberg I."/>
            <person name="Brannstrom I.O."/>
            <person name="Guillou S."/>
            <person name="Cros-Aarteil S."/>
            <person name="Calhoun S."/>
            <person name="Haridas S."/>
            <person name="Kuo A."/>
            <person name="Mondo S."/>
            <person name="Pangilinan J."/>
            <person name="Riley R."/>
            <person name="LaButti K."/>
            <person name="Andreopoulos B."/>
            <person name="Lipzen A."/>
            <person name="Chen C."/>
            <person name="Yan M."/>
            <person name="Daum C."/>
            <person name="Ng V."/>
            <person name="Clum A."/>
            <person name="Steindorff A."/>
            <person name="Ohm R.A."/>
            <person name="Martin F."/>
            <person name="Silar P."/>
            <person name="Natvig D.O."/>
            <person name="Lalanne C."/>
            <person name="Gautier V."/>
            <person name="Ament-Velasquez S.L."/>
            <person name="Kruys A."/>
            <person name="Hutchinson M.I."/>
            <person name="Powell A.J."/>
            <person name="Barry K."/>
            <person name="Miller A.N."/>
            <person name="Grigoriev I.V."/>
            <person name="Debuchy R."/>
            <person name="Gladieux P."/>
            <person name="Hiltunen Thoren M."/>
            <person name="Johannesson H."/>
        </authorList>
    </citation>
    <scope>NUCLEOTIDE SEQUENCE</scope>
    <source>
        <strain evidence="2">CBS 560.94</strain>
    </source>
</reference>
<dbReference type="RefSeq" id="XP_062686641.1">
    <property type="nucleotide sequence ID" value="XM_062824095.1"/>
</dbReference>
<organism evidence="2 3">
    <name type="scientific">Neurospora tetraspora</name>
    <dbReference type="NCBI Taxonomy" id="94610"/>
    <lineage>
        <taxon>Eukaryota</taxon>
        <taxon>Fungi</taxon>
        <taxon>Dikarya</taxon>
        <taxon>Ascomycota</taxon>
        <taxon>Pezizomycotina</taxon>
        <taxon>Sordariomycetes</taxon>
        <taxon>Sordariomycetidae</taxon>
        <taxon>Sordariales</taxon>
        <taxon>Sordariaceae</taxon>
        <taxon>Neurospora</taxon>
    </lineage>
</organism>